<protein>
    <submittedName>
        <fullName evidence="5">Dehydrogenase/reductase SDR family member 13</fullName>
    </submittedName>
</protein>
<evidence type="ECO:0000313" key="6">
    <source>
        <dbReference type="Proteomes" id="UP001153069"/>
    </source>
</evidence>
<evidence type="ECO:0000313" key="5">
    <source>
        <dbReference type="EMBL" id="CAB9514935.1"/>
    </source>
</evidence>
<comment type="similarity">
    <text evidence="1">Belongs to the short-chain dehydrogenases/reductases (SDR) family.</text>
</comment>
<dbReference type="Gene3D" id="3.40.50.720">
    <property type="entry name" value="NAD(P)-binding Rossmann-like Domain"/>
    <property type="match status" value="1"/>
</dbReference>
<dbReference type="PANTHER" id="PTHR24320">
    <property type="entry name" value="RETINOL DEHYDROGENASE"/>
    <property type="match status" value="1"/>
</dbReference>
<feature type="compositionally biased region" description="Acidic residues" evidence="3">
    <location>
        <begin position="152"/>
        <end position="168"/>
    </location>
</feature>
<dbReference type="PANTHER" id="PTHR24320:SF148">
    <property type="entry name" value="NAD(P)-BINDING ROSSMANN-FOLD SUPERFAMILY PROTEIN"/>
    <property type="match status" value="1"/>
</dbReference>
<dbReference type="GO" id="GO:0016491">
    <property type="term" value="F:oxidoreductase activity"/>
    <property type="evidence" value="ECO:0007669"/>
    <property type="project" value="UniProtKB-KW"/>
</dbReference>
<feature type="signal peptide" evidence="4">
    <location>
        <begin position="1"/>
        <end position="15"/>
    </location>
</feature>
<gene>
    <name evidence="5" type="ORF">SEMRO_684_G186820.1</name>
</gene>
<comment type="caution">
    <text evidence="5">The sequence shown here is derived from an EMBL/GenBank/DDBJ whole genome shotgun (WGS) entry which is preliminary data.</text>
</comment>
<accession>A0A9N8E6U4</accession>
<dbReference type="OrthoDB" id="47007at2759"/>
<feature type="chain" id="PRO_5040287808" evidence="4">
    <location>
        <begin position="16"/>
        <end position="427"/>
    </location>
</feature>
<sequence>MILQAIVGVLVLTLAVVVPFVPQQLYEENYLEKTQHILSLDYSSELFEKPTTVAVTGANSGLGFASVQHLVHRCIAKKNSAAKMTIVMACRSMERCDKAKNDILQQYNQPDAALVELVTLQLDLASKESIQKFSVELQNKTPRPPSPPTEKEDPEEEGEENNNDEDTTDTTSDSTTTSNFAVPPLHVMINNAGVAAPYPQLEYHPAYGIETQFHVNYIGHVLLTHYVWSNIMAVNQQDPTRKARLVTVSEGGARFPVDPMKGWYAQENTPHTGILAPILNMVTNMKQYARSKQGQLFFAAELQALYPDSLTTSAAQPGYTRTPIYVSGFHGFPTFLKYIVGYNPLGSMSPEQGAETILLSTLDQTAQYVGPKWFFFGPPVAVGRGDNLNAGSVHHRPFSRQRTMALWDRTIKVLGIAEFGKKDYVTM</sequence>
<dbReference type="Proteomes" id="UP001153069">
    <property type="component" value="Unassembled WGS sequence"/>
</dbReference>
<name>A0A9N8E6U4_9STRA</name>
<dbReference type="SUPFAM" id="SSF51735">
    <property type="entry name" value="NAD(P)-binding Rossmann-fold domains"/>
    <property type="match status" value="1"/>
</dbReference>
<keyword evidence="2" id="KW-0560">Oxidoreductase</keyword>
<reference evidence="5" key="1">
    <citation type="submission" date="2020-06" db="EMBL/GenBank/DDBJ databases">
        <authorList>
            <consortium name="Plant Systems Biology data submission"/>
        </authorList>
    </citation>
    <scope>NUCLEOTIDE SEQUENCE</scope>
    <source>
        <strain evidence="5">D6</strain>
    </source>
</reference>
<keyword evidence="4" id="KW-0732">Signal</keyword>
<dbReference type="InterPro" id="IPR036291">
    <property type="entry name" value="NAD(P)-bd_dom_sf"/>
</dbReference>
<organism evidence="5 6">
    <name type="scientific">Seminavis robusta</name>
    <dbReference type="NCBI Taxonomy" id="568900"/>
    <lineage>
        <taxon>Eukaryota</taxon>
        <taxon>Sar</taxon>
        <taxon>Stramenopiles</taxon>
        <taxon>Ochrophyta</taxon>
        <taxon>Bacillariophyta</taxon>
        <taxon>Bacillariophyceae</taxon>
        <taxon>Bacillariophycidae</taxon>
        <taxon>Naviculales</taxon>
        <taxon>Naviculaceae</taxon>
        <taxon>Seminavis</taxon>
    </lineage>
</organism>
<feature type="region of interest" description="Disordered" evidence="3">
    <location>
        <begin position="135"/>
        <end position="180"/>
    </location>
</feature>
<proteinExistence type="inferred from homology"/>
<evidence type="ECO:0000256" key="2">
    <source>
        <dbReference type="ARBA" id="ARBA00023002"/>
    </source>
</evidence>
<evidence type="ECO:0000256" key="3">
    <source>
        <dbReference type="SAM" id="MobiDB-lite"/>
    </source>
</evidence>
<evidence type="ECO:0000256" key="4">
    <source>
        <dbReference type="SAM" id="SignalP"/>
    </source>
</evidence>
<evidence type="ECO:0000256" key="1">
    <source>
        <dbReference type="ARBA" id="ARBA00006484"/>
    </source>
</evidence>
<keyword evidence="6" id="KW-1185">Reference proteome</keyword>
<feature type="compositionally biased region" description="Low complexity" evidence="3">
    <location>
        <begin position="169"/>
        <end position="179"/>
    </location>
</feature>
<dbReference type="AlphaFoldDB" id="A0A9N8E6U4"/>
<dbReference type="EMBL" id="CAICTM010000683">
    <property type="protein sequence ID" value="CAB9514935.1"/>
    <property type="molecule type" value="Genomic_DNA"/>
</dbReference>